<reference evidence="1 2" key="1">
    <citation type="submission" date="2020-03" db="EMBL/GenBank/DDBJ databases">
        <title>Hydrogenophaga sp. nov. isolated from cyanobacterial mat.</title>
        <authorList>
            <person name="Thorat V."/>
            <person name="Kirdat K."/>
            <person name="Tiwarekar B."/>
            <person name="Costa E.D."/>
            <person name="Yadav A."/>
        </authorList>
    </citation>
    <scope>NUCLEOTIDE SEQUENCE [LARGE SCALE GENOMIC DNA]</scope>
    <source>
        <strain evidence="1 2">BA0156</strain>
    </source>
</reference>
<dbReference type="EMBL" id="CP049989">
    <property type="protein sequence ID" value="QIM53165.1"/>
    <property type="molecule type" value="Genomic_DNA"/>
</dbReference>
<name>A0A6G8IJG9_9BURK</name>
<evidence type="ECO:0000313" key="2">
    <source>
        <dbReference type="Proteomes" id="UP000503162"/>
    </source>
</evidence>
<accession>A0A6G8IJG9</accession>
<organism evidence="1 2">
    <name type="scientific">Hydrogenophaga crocea</name>
    <dbReference type="NCBI Taxonomy" id="2716225"/>
    <lineage>
        <taxon>Bacteria</taxon>
        <taxon>Pseudomonadati</taxon>
        <taxon>Pseudomonadota</taxon>
        <taxon>Betaproteobacteria</taxon>
        <taxon>Burkholderiales</taxon>
        <taxon>Comamonadaceae</taxon>
        <taxon>Hydrogenophaga</taxon>
    </lineage>
</organism>
<dbReference type="AlphaFoldDB" id="A0A6G8IJG9"/>
<sequence length="95" mass="10863">MDVTSIDVGELRSRLRLANDVVLAHRIAKGLSLERERLTWAREIIEERVLLALEAVDIECMPRDWSWQQAAETISVQIALAIVQEQKNEPREGDV</sequence>
<dbReference type="KEGG" id="hcz:G9Q37_13900"/>
<dbReference type="RefSeq" id="WP_166227973.1">
    <property type="nucleotide sequence ID" value="NZ_CP049989.1"/>
</dbReference>
<evidence type="ECO:0000313" key="1">
    <source>
        <dbReference type="EMBL" id="QIM53165.1"/>
    </source>
</evidence>
<proteinExistence type="predicted"/>
<dbReference type="Proteomes" id="UP000503162">
    <property type="component" value="Chromosome"/>
</dbReference>
<gene>
    <name evidence="1" type="ORF">G9Q37_13900</name>
</gene>
<protein>
    <submittedName>
        <fullName evidence="1">Uncharacterized protein</fullName>
    </submittedName>
</protein>
<keyword evidence="2" id="KW-1185">Reference proteome</keyword>